<keyword evidence="1" id="KW-0472">Membrane</keyword>
<reference evidence="2" key="1">
    <citation type="journal article" date="2020" name="Stud. Mycol.">
        <title>101 Dothideomycetes genomes: a test case for predicting lifestyles and emergence of pathogens.</title>
        <authorList>
            <person name="Haridas S."/>
            <person name="Albert R."/>
            <person name="Binder M."/>
            <person name="Bloem J."/>
            <person name="Labutti K."/>
            <person name="Salamov A."/>
            <person name="Andreopoulos B."/>
            <person name="Baker S."/>
            <person name="Barry K."/>
            <person name="Bills G."/>
            <person name="Bluhm B."/>
            <person name="Cannon C."/>
            <person name="Castanera R."/>
            <person name="Culley D."/>
            <person name="Daum C."/>
            <person name="Ezra D."/>
            <person name="Gonzalez J."/>
            <person name="Henrissat B."/>
            <person name="Kuo A."/>
            <person name="Liang C."/>
            <person name="Lipzen A."/>
            <person name="Lutzoni F."/>
            <person name="Magnuson J."/>
            <person name="Mondo S."/>
            <person name="Nolan M."/>
            <person name="Ohm R."/>
            <person name="Pangilinan J."/>
            <person name="Park H.-J."/>
            <person name="Ramirez L."/>
            <person name="Alfaro M."/>
            <person name="Sun H."/>
            <person name="Tritt A."/>
            <person name="Yoshinaga Y."/>
            <person name="Zwiers L.-H."/>
            <person name="Turgeon B."/>
            <person name="Goodwin S."/>
            <person name="Spatafora J."/>
            <person name="Crous P."/>
            <person name="Grigoriev I."/>
        </authorList>
    </citation>
    <scope>NUCLEOTIDE SEQUENCE</scope>
    <source>
        <strain evidence="2">CBS 101060</strain>
    </source>
</reference>
<evidence type="ECO:0000313" key="3">
    <source>
        <dbReference type="Proteomes" id="UP000799429"/>
    </source>
</evidence>
<dbReference type="Proteomes" id="UP000799429">
    <property type="component" value="Unassembled WGS sequence"/>
</dbReference>
<proteinExistence type="predicted"/>
<organism evidence="2 3">
    <name type="scientific">Patellaria atrata CBS 101060</name>
    <dbReference type="NCBI Taxonomy" id="1346257"/>
    <lineage>
        <taxon>Eukaryota</taxon>
        <taxon>Fungi</taxon>
        <taxon>Dikarya</taxon>
        <taxon>Ascomycota</taxon>
        <taxon>Pezizomycotina</taxon>
        <taxon>Dothideomycetes</taxon>
        <taxon>Dothideomycetes incertae sedis</taxon>
        <taxon>Patellariales</taxon>
        <taxon>Patellariaceae</taxon>
        <taxon>Patellaria</taxon>
    </lineage>
</organism>
<sequence length="665" mass="74734">MTGEQLENGVFFGHDLPPVKKSNRLINPVFESTSSSLPPNQLSRPWLDYLIRASIVVLVMVGLTVPLVTLITLKNIDVKLSKDTKWRRNDFWAISEQASTILVLPALLSVFAVIFLQVMRYLFRYVSAKALLDDTDTLTNRKHGRLTLPTAYDIAVLLELSYGDYFKIFDAFKQTLVPGARPFGRLARHKRYIRHAVYLNFLLAVIIIMIIGSALAIFATAKSGYAQKPSPERVHLFGRDIIDSCYTSNVSTIYNSTNLNEPHCGTRPDLSSPQNESWMTSMNKSSENRITMLGAGHGLSPVAILTDPALDKEHLSFMSQAIGISSSCLSVSRKCWESAKSNHQGSCVVPRIRENTTSEIDLLTDFNNEADKISSLRRWGFFIHTKPPMNITQQFAPFNLAYNSSLAHRDGETGENSLILVFACWSFVYNVTYEYFPSYEPRLKYQAVEQTLVDQSVRDILLKPMFDGEGSGRENLFKSVLMNNVLQDLHANNVKGLDRISRKDPPVELFAQSLATRFSMMAIASVAGVAKPIPITQPLDVITILYIMKIPYYILCGSALAYALLALALGIYAFVVCWDKTQGVAEVHARLSIIGIAATAFSPHYLRSATNMKNLFEQDSERVHFWKRIKLVRTKQGGWGWMGINRYEEFSIVLEDDNSGKSSRF</sequence>
<accession>A0A9P4SDI3</accession>
<gene>
    <name evidence="2" type="ORF">M501DRAFT_1003292</name>
</gene>
<dbReference type="OrthoDB" id="3344043at2759"/>
<feature type="transmembrane region" description="Helical" evidence="1">
    <location>
        <begin position="550"/>
        <end position="575"/>
    </location>
</feature>
<evidence type="ECO:0000256" key="1">
    <source>
        <dbReference type="SAM" id="Phobius"/>
    </source>
</evidence>
<keyword evidence="1" id="KW-0812">Transmembrane</keyword>
<keyword evidence="1" id="KW-1133">Transmembrane helix</keyword>
<evidence type="ECO:0000313" key="2">
    <source>
        <dbReference type="EMBL" id="KAF2839827.1"/>
    </source>
</evidence>
<feature type="transmembrane region" description="Helical" evidence="1">
    <location>
        <begin position="49"/>
        <end position="71"/>
    </location>
</feature>
<keyword evidence="3" id="KW-1185">Reference proteome</keyword>
<name>A0A9P4SDI3_9PEZI</name>
<protein>
    <submittedName>
        <fullName evidence="2">Uncharacterized protein</fullName>
    </submittedName>
</protein>
<dbReference type="AlphaFoldDB" id="A0A9P4SDI3"/>
<comment type="caution">
    <text evidence="2">The sequence shown here is derived from an EMBL/GenBank/DDBJ whole genome shotgun (WGS) entry which is preliminary data.</text>
</comment>
<feature type="transmembrane region" description="Helical" evidence="1">
    <location>
        <begin position="91"/>
        <end position="116"/>
    </location>
</feature>
<feature type="transmembrane region" description="Helical" evidence="1">
    <location>
        <begin position="197"/>
        <end position="219"/>
    </location>
</feature>
<dbReference type="EMBL" id="MU006094">
    <property type="protein sequence ID" value="KAF2839827.1"/>
    <property type="molecule type" value="Genomic_DNA"/>
</dbReference>